<gene>
    <name evidence="3" type="primary">LOC115625357</name>
</gene>
<evidence type="ECO:0000313" key="2">
    <source>
        <dbReference type="Proteomes" id="UP000504634"/>
    </source>
</evidence>
<reference evidence="3" key="1">
    <citation type="submission" date="2025-08" db="UniProtKB">
        <authorList>
            <consortium name="RefSeq"/>
        </authorList>
    </citation>
    <scope>IDENTIFICATION</scope>
    <source>
        <strain evidence="3">11010-0011.00</strain>
        <tissue evidence="3">Whole body</tissue>
    </source>
</reference>
<dbReference type="RefSeq" id="XP_030376252.1">
    <property type="nucleotide sequence ID" value="XM_030520392.1"/>
</dbReference>
<dbReference type="OrthoDB" id="7862278at2759"/>
<dbReference type="Proteomes" id="UP000504634">
    <property type="component" value="Unplaced"/>
</dbReference>
<name>A0A6J2TMM5_DROLE</name>
<accession>A0A6J2TMM5</accession>
<protein>
    <submittedName>
        <fullName evidence="3">Uncharacterized protein LOC115625357</fullName>
    </submittedName>
</protein>
<proteinExistence type="predicted"/>
<feature type="coiled-coil region" evidence="1">
    <location>
        <begin position="125"/>
        <end position="190"/>
    </location>
</feature>
<sequence length="222" mass="25470">MPKFGASAISESISFSFLEFLASVVLRETQELETDFHTHVTSLREKLQDLRENEQNLIEIDGFTELLKNCVMTVPLELNQNECDILGIERPLRQIEQFYTMFSGEERNIITCSNYMDLLKLLLSVNSSMEQCNSEKTELEEYKKESFKHTTSQNLPAQILSIMECHAKALERMGQQITELQEQSNKITKSFEHIAHNMGVPSATSQLCCEMAKEVEDAFEDL</sequence>
<dbReference type="AlphaFoldDB" id="A0A6J2TMM5"/>
<dbReference type="GeneID" id="115625357"/>
<evidence type="ECO:0000256" key="1">
    <source>
        <dbReference type="SAM" id="Coils"/>
    </source>
</evidence>
<keyword evidence="1" id="KW-0175">Coiled coil</keyword>
<keyword evidence="2" id="KW-1185">Reference proteome</keyword>
<evidence type="ECO:0000313" key="3">
    <source>
        <dbReference type="RefSeq" id="XP_030376252.1"/>
    </source>
</evidence>
<organism evidence="2 3">
    <name type="scientific">Drosophila lebanonensis</name>
    <name type="common">Fruit fly</name>
    <name type="synonym">Scaptodrosophila lebanonensis</name>
    <dbReference type="NCBI Taxonomy" id="7225"/>
    <lineage>
        <taxon>Eukaryota</taxon>
        <taxon>Metazoa</taxon>
        <taxon>Ecdysozoa</taxon>
        <taxon>Arthropoda</taxon>
        <taxon>Hexapoda</taxon>
        <taxon>Insecta</taxon>
        <taxon>Pterygota</taxon>
        <taxon>Neoptera</taxon>
        <taxon>Endopterygota</taxon>
        <taxon>Diptera</taxon>
        <taxon>Brachycera</taxon>
        <taxon>Muscomorpha</taxon>
        <taxon>Ephydroidea</taxon>
        <taxon>Drosophilidae</taxon>
        <taxon>Scaptodrosophila</taxon>
    </lineage>
</organism>